<keyword evidence="2" id="KW-1185">Reference proteome</keyword>
<evidence type="ECO:0000313" key="2">
    <source>
        <dbReference type="Proteomes" id="UP000317835"/>
    </source>
</evidence>
<accession>A0A518H324</accession>
<protein>
    <recommendedName>
        <fullName evidence="3">Antitoxin</fullName>
    </recommendedName>
</protein>
<evidence type="ECO:0000313" key="1">
    <source>
        <dbReference type="EMBL" id="QDV35230.1"/>
    </source>
</evidence>
<dbReference type="EMBL" id="CP036426">
    <property type="protein sequence ID" value="QDV35230.1"/>
    <property type="molecule type" value="Genomic_DNA"/>
</dbReference>
<dbReference type="Proteomes" id="UP000317835">
    <property type="component" value="Chromosome"/>
</dbReference>
<name>A0A518H324_9BACT</name>
<sequence length="73" mass="8183">MPIELTEQQQQRALGSPGEHLRQVVDPRAGATYILIPESEYEAVREAIEDRRVQRAIRATALRNAAGRMDEGP</sequence>
<proteinExistence type="predicted"/>
<reference evidence="1 2" key="1">
    <citation type="submission" date="2019-02" db="EMBL/GenBank/DDBJ databases">
        <title>Deep-cultivation of Planctomycetes and their phenomic and genomic characterization uncovers novel biology.</title>
        <authorList>
            <person name="Wiegand S."/>
            <person name="Jogler M."/>
            <person name="Boedeker C."/>
            <person name="Pinto D."/>
            <person name="Vollmers J."/>
            <person name="Rivas-Marin E."/>
            <person name="Kohn T."/>
            <person name="Peeters S.H."/>
            <person name="Heuer A."/>
            <person name="Rast P."/>
            <person name="Oberbeckmann S."/>
            <person name="Bunk B."/>
            <person name="Jeske O."/>
            <person name="Meyerdierks A."/>
            <person name="Storesund J.E."/>
            <person name="Kallscheuer N."/>
            <person name="Luecker S."/>
            <person name="Lage O.M."/>
            <person name="Pohl T."/>
            <person name="Merkel B.J."/>
            <person name="Hornburger P."/>
            <person name="Mueller R.-W."/>
            <person name="Bruemmer F."/>
            <person name="Labrenz M."/>
            <person name="Spormann A.M."/>
            <person name="Op den Camp H."/>
            <person name="Overmann J."/>
            <person name="Amann R."/>
            <person name="Jetten M.S.M."/>
            <person name="Mascher T."/>
            <person name="Medema M.H."/>
            <person name="Devos D.P."/>
            <person name="Kaster A.-K."/>
            <person name="Ovreas L."/>
            <person name="Rohde M."/>
            <person name="Galperin M.Y."/>
            <person name="Jogler C."/>
        </authorList>
    </citation>
    <scope>NUCLEOTIDE SEQUENCE [LARGE SCALE GENOMIC DNA]</scope>
    <source>
        <strain evidence="1 2">ElP</strain>
    </source>
</reference>
<organism evidence="1 2">
    <name type="scientific">Tautonia plasticadhaerens</name>
    <dbReference type="NCBI Taxonomy" id="2527974"/>
    <lineage>
        <taxon>Bacteria</taxon>
        <taxon>Pseudomonadati</taxon>
        <taxon>Planctomycetota</taxon>
        <taxon>Planctomycetia</taxon>
        <taxon>Isosphaerales</taxon>
        <taxon>Isosphaeraceae</taxon>
        <taxon>Tautonia</taxon>
    </lineage>
</organism>
<dbReference type="AlphaFoldDB" id="A0A518H324"/>
<evidence type="ECO:0008006" key="3">
    <source>
        <dbReference type="Google" id="ProtNLM"/>
    </source>
</evidence>
<gene>
    <name evidence="1" type="ORF">ElP_31330</name>
</gene>
<dbReference type="KEGG" id="tpla:ElP_31330"/>
<dbReference type="RefSeq" id="WP_145270687.1">
    <property type="nucleotide sequence ID" value="NZ_CP036426.1"/>
</dbReference>